<evidence type="ECO:0000313" key="2">
    <source>
        <dbReference type="Proteomes" id="UP000063781"/>
    </source>
</evidence>
<keyword evidence="2" id="KW-1185">Reference proteome</keyword>
<dbReference type="KEGG" id="erl:AOC36_09600"/>
<dbReference type="Proteomes" id="UP000063781">
    <property type="component" value="Chromosome"/>
</dbReference>
<sequence length="137" mass="16020">MTDEQRQQINYAKNELRNYMYLLNVVHGFEGKILEIETELEGVRSPSAPKTPGKSFISPEERKQDLLTKLQRHQYSLAMYKHRTDHIAQFLDGLSYEERKIVTEVYVNNVNIEKVATLALCSVSKLKRDLDKMLENF</sequence>
<evidence type="ECO:0000313" key="1">
    <source>
        <dbReference type="EMBL" id="AMC94227.1"/>
    </source>
</evidence>
<proteinExistence type="predicted"/>
<gene>
    <name evidence="1" type="ORF">AOC36_09600</name>
</gene>
<dbReference type="AlphaFoldDB" id="A0A0X8H176"/>
<organism evidence="1 2">
    <name type="scientific">Erysipelothrix larvae</name>
    <dbReference type="NCBI Taxonomy" id="1514105"/>
    <lineage>
        <taxon>Bacteria</taxon>
        <taxon>Bacillati</taxon>
        <taxon>Bacillota</taxon>
        <taxon>Erysipelotrichia</taxon>
        <taxon>Erysipelotrichales</taxon>
        <taxon>Erysipelotrichaceae</taxon>
        <taxon>Erysipelothrix</taxon>
    </lineage>
</organism>
<dbReference type="EMBL" id="CP013213">
    <property type="protein sequence ID" value="AMC94227.1"/>
    <property type="molecule type" value="Genomic_DNA"/>
</dbReference>
<name>A0A0X8H176_9FIRM</name>
<reference evidence="1 2" key="1">
    <citation type="submission" date="2015-10" db="EMBL/GenBank/DDBJ databases">
        <title>Erysipelothrix larvae sp. LV19 isolated from the larval gut of the rhinoceros beetle, Trypoxylus dichotomus.</title>
        <authorList>
            <person name="Lim S."/>
            <person name="Kim B.-C."/>
        </authorList>
    </citation>
    <scope>NUCLEOTIDE SEQUENCE [LARGE SCALE GENOMIC DNA]</scope>
    <source>
        <strain evidence="1 2">LV19</strain>
    </source>
</reference>
<dbReference type="STRING" id="1514105.AOC36_09600"/>
<protein>
    <submittedName>
        <fullName evidence="1">Uncharacterized protein</fullName>
    </submittedName>
</protein>
<dbReference type="RefSeq" id="WP_067633718.1">
    <property type="nucleotide sequence ID" value="NZ_CP013213.1"/>
</dbReference>
<accession>A0A0X8H176</accession>